<reference evidence="2" key="1">
    <citation type="submission" date="2023-05" db="EMBL/GenBank/DDBJ databases">
        <title>Whole genome sequence of Commensalibacter sp.</title>
        <authorList>
            <person name="Charoenyingcharoen P."/>
            <person name="Yukphan P."/>
        </authorList>
    </citation>
    <scope>NUCLEOTIDE SEQUENCE</scope>
    <source>
        <strain evidence="2">TBRC 10068</strain>
    </source>
</reference>
<dbReference type="Proteomes" id="UP001431775">
    <property type="component" value="Unassembled WGS sequence"/>
</dbReference>
<feature type="chain" id="PRO_5046115579" description="DUF4440 domain-containing protein" evidence="1">
    <location>
        <begin position="26"/>
        <end position="130"/>
    </location>
</feature>
<dbReference type="RefSeq" id="WP_281462891.1">
    <property type="nucleotide sequence ID" value="NZ_JASBAN010000001.1"/>
</dbReference>
<organism evidence="2 3">
    <name type="scientific">Commensalibacter nepenthis</name>
    <dbReference type="NCBI Taxonomy" id="3043872"/>
    <lineage>
        <taxon>Bacteria</taxon>
        <taxon>Pseudomonadati</taxon>
        <taxon>Pseudomonadota</taxon>
        <taxon>Alphaproteobacteria</taxon>
        <taxon>Acetobacterales</taxon>
        <taxon>Acetobacteraceae</taxon>
    </lineage>
</organism>
<protein>
    <recommendedName>
        <fullName evidence="4">DUF4440 domain-containing protein</fullName>
    </recommendedName>
</protein>
<accession>A0ABT6Q8Z8</accession>
<evidence type="ECO:0000313" key="2">
    <source>
        <dbReference type="EMBL" id="MDI2113279.1"/>
    </source>
</evidence>
<feature type="signal peptide" evidence="1">
    <location>
        <begin position="1"/>
        <end position="25"/>
    </location>
</feature>
<keyword evidence="3" id="KW-1185">Reference proteome</keyword>
<keyword evidence="1" id="KW-0732">Signal</keyword>
<gene>
    <name evidence="2" type="ORF">QJV33_08345</name>
</gene>
<dbReference type="EMBL" id="JASBAN010000001">
    <property type="protein sequence ID" value="MDI2113279.1"/>
    <property type="molecule type" value="Genomic_DNA"/>
</dbReference>
<name>A0ABT6Q8Z8_9PROT</name>
<evidence type="ECO:0008006" key="4">
    <source>
        <dbReference type="Google" id="ProtNLM"/>
    </source>
</evidence>
<proteinExistence type="predicted"/>
<evidence type="ECO:0000313" key="3">
    <source>
        <dbReference type="Proteomes" id="UP001431775"/>
    </source>
</evidence>
<sequence>MQKYSRLLSIMVMILASAVTFPVVAQSDMHSHMVSSELRYIQDKANEFLNHYNQVHHTDWQALALNPKMMVSQCDGSISAAWGSKFMSGYKSTIDVERYSIIVTCKKDSRNVAWSVDVPTTRPDHIIVNQ</sequence>
<evidence type="ECO:0000256" key="1">
    <source>
        <dbReference type="SAM" id="SignalP"/>
    </source>
</evidence>
<comment type="caution">
    <text evidence="2">The sequence shown here is derived from an EMBL/GenBank/DDBJ whole genome shotgun (WGS) entry which is preliminary data.</text>
</comment>